<dbReference type="Proteomes" id="UP000504612">
    <property type="component" value="Unplaced"/>
</dbReference>
<dbReference type="Gene3D" id="2.60.220.30">
    <property type="match status" value="1"/>
</dbReference>
<dbReference type="SUPFAM" id="SSF47986">
    <property type="entry name" value="DEATH domain"/>
    <property type="match status" value="1"/>
</dbReference>
<sequence length="943" mass="107137">METIINHPDGILEEIQHYNLRLKKSVLKRNHQDGEKIMERPSKLTSLLLVLVRTLSQQLESTTEVLQNTCQLVNIAYDQHQQEVSCPEWELLVRWLQGLSTHLLRLVEDLGKSKNELLGKPDGDQHSPDGSVNSPRDGTKEERDTLLHVSTSQLPSPSPSPRGEENGSRSEEKQAAELEKLVPFQEQELEKEEEGPVLVNSENPNKSEELCPVPKNGREKDSYSEDSSAEKIHENLILGDGGKKITVSPNPKEMVTEHFLMMPAQETEAGIKGTLDEAGRETCNLLRKLEAINGDFDRNDAIGQCLEESSGRSEDLQESRSVVPLLEKVEEEKEECNKEFFMEANELGEPELSCSVTAPCKVLEHLTVTVANDFSPFVVDEAEELVSNILSVECSLVDQLNVSPISIAIPFTSRYRGMYKDVMVKVSDINFQSIYLTPTSLEGHQGSQKRSAAVVKTCQLGIFSVVSCLKKETWAIPRKGLLRKLNMDPRISFCYPPSTFSSRVTVDVKVQSIDQSTLSILKTKHDEYHSVISTSSLVHLEYSSSLPLNRAITVVLPCPPNQEKRREGIETDSGRAATASVPRVTSIHNFRGLSASPRKHRENLKEPLKVLGYRNSEEEWMLLDDITVRNARNGLVSVDLEEPLERFIIVRLSSAMDNVHLVQFIQNLEHAIHNTMVTVILYQNKEDPYKILVLLVPSKELSMELQSLREEGYSGPPEPSKPFKMREGEQVYFKFSGNICASDDGDTYGKNYKLAFHAQRKPRLALQIKEVDEFGNYSSPHYKGTAFFYKVTKDVALINVQPLPQEDHEQESLLCKLALTLPKKEKLISRPQSTKRISTDISEVMWDNLLYWLSEELSEENANFLAQYLRLHRSTLQFIRLKCPDHLTEQIYELLCSWRQRLPRSADKLKLLSRYLCKIGRNDLAQHLQFKWTNQSVMKKIHR</sequence>
<dbReference type="RefSeq" id="XP_026531142.1">
    <property type="nucleotide sequence ID" value="XM_026675357.1"/>
</dbReference>
<gene>
    <name evidence="4" type="primary">DTHD1</name>
</gene>
<evidence type="ECO:0000259" key="2">
    <source>
        <dbReference type="PROSITE" id="PS50017"/>
    </source>
</evidence>
<feature type="domain" description="Death" evidence="2">
    <location>
        <begin position="865"/>
        <end position="929"/>
    </location>
</feature>
<proteinExistence type="predicted"/>
<feature type="compositionally biased region" description="Basic and acidic residues" evidence="1">
    <location>
        <begin position="162"/>
        <end position="180"/>
    </location>
</feature>
<dbReference type="GeneID" id="113417124"/>
<name>A0A6J1UJS4_9SAUR</name>
<dbReference type="PANTHER" id="PTHR28336">
    <property type="entry name" value="BA1-643"/>
    <property type="match status" value="1"/>
</dbReference>
<feature type="compositionally biased region" description="Basic and acidic residues" evidence="1">
    <location>
        <begin position="216"/>
        <end position="229"/>
    </location>
</feature>
<keyword evidence="3" id="KW-1185">Reference proteome</keyword>
<accession>A0A6J1UJS4</accession>
<dbReference type="Gene3D" id="1.10.533.10">
    <property type="entry name" value="Death Domain, Fas"/>
    <property type="match status" value="1"/>
</dbReference>
<dbReference type="AlphaFoldDB" id="A0A6J1UJS4"/>
<dbReference type="InterPro" id="IPR011029">
    <property type="entry name" value="DEATH-like_dom_sf"/>
</dbReference>
<reference evidence="4" key="1">
    <citation type="submission" date="2025-08" db="UniProtKB">
        <authorList>
            <consortium name="RefSeq"/>
        </authorList>
    </citation>
    <scope>IDENTIFICATION</scope>
</reference>
<organism evidence="3 4">
    <name type="scientific">Notechis scutatus</name>
    <name type="common">mainland tiger snake</name>
    <dbReference type="NCBI Taxonomy" id="8663"/>
    <lineage>
        <taxon>Eukaryota</taxon>
        <taxon>Metazoa</taxon>
        <taxon>Chordata</taxon>
        <taxon>Craniata</taxon>
        <taxon>Vertebrata</taxon>
        <taxon>Euteleostomi</taxon>
        <taxon>Lepidosauria</taxon>
        <taxon>Squamata</taxon>
        <taxon>Bifurcata</taxon>
        <taxon>Unidentata</taxon>
        <taxon>Episquamata</taxon>
        <taxon>Toxicofera</taxon>
        <taxon>Serpentes</taxon>
        <taxon>Colubroidea</taxon>
        <taxon>Elapidae</taxon>
        <taxon>Hydrophiinae</taxon>
        <taxon>Notechis</taxon>
    </lineage>
</organism>
<evidence type="ECO:0000313" key="4">
    <source>
        <dbReference type="RefSeq" id="XP_026531142.1"/>
    </source>
</evidence>
<dbReference type="PANTHER" id="PTHR28336:SF4">
    <property type="entry name" value="DEATH DOMAIN-CONTAINING PROTEIN 1"/>
    <property type="match status" value="1"/>
</dbReference>
<dbReference type="GO" id="GO:0007165">
    <property type="term" value="P:signal transduction"/>
    <property type="evidence" value="ECO:0007669"/>
    <property type="project" value="InterPro"/>
</dbReference>
<dbReference type="CTD" id="401124"/>
<feature type="region of interest" description="Disordered" evidence="1">
    <location>
        <begin position="116"/>
        <end position="229"/>
    </location>
</feature>
<feature type="compositionally biased region" description="Basic and acidic residues" evidence="1">
    <location>
        <begin position="116"/>
        <end position="127"/>
    </location>
</feature>
<evidence type="ECO:0000313" key="3">
    <source>
        <dbReference type="Proteomes" id="UP000504612"/>
    </source>
</evidence>
<evidence type="ECO:0000256" key="1">
    <source>
        <dbReference type="SAM" id="MobiDB-lite"/>
    </source>
</evidence>
<dbReference type="PROSITE" id="PS50017">
    <property type="entry name" value="DEATH_DOMAIN"/>
    <property type="match status" value="1"/>
</dbReference>
<protein>
    <submittedName>
        <fullName evidence="4">Death domain-containing protein 1</fullName>
    </submittedName>
</protein>
<dbReference type="Pfam" id="PF00531">
    <property type="entry name" value="Death"/>
    <property type="match status" value="1"/>
</dbReference>
<feature type="compositionally biased region" description="Basic and acidic residues" evidence="1">
    <location>
        <begin position="137"/>
        <end position="146"/>
    </location>
</feature>
<dbReference type="KEGG" id="nss:113417124"/>
<dbReference type="InterPro" id="IPR000488">
    <property type="entry name" value="Death_dom"/>
</dbReference>